<dbReference type="STRING" id="101091.A0A1C7N9D1"/>
<feature type="region of interest" description="Disordered" evidence="1">
    <location>
        <begin position="25"/>
        <end position="44"/>
    </location>
</feature>
<gene>
    <name evidence="3" type="primary">GPALPP1</name>
    <name evidence="3" type="ORF">A0J61_06411</name>
</gene>
<dbReference type="InterPro" id="IPR046331">
    <property type="entry name" value="GPAM1-like"/>
</dbReference>
<dbReference type="AlphaFoldDB" id="A0A1C7N9D1"/>
<feature type="compositionally biased region" description="Low complexity" evidence="1">
    <location>
        <begin position="121"/>
        <end position="131"/>
    </location>
</feature>
<feature type="region of interest" description="Disordered" evidence="1">
    <location>
        <begin position="93"/>
        <end position="218"/>
    </location>
</feature>
<organism evidence="3 4">
    <name type="scientific">Choanephora cucurbitarum</name>
    <dbReference type="NCBI Taxonomy" id="101091"/>
    <lineage>
        <taxon>Eukaryota</taxon>
        <taxon>Fungi</taxon>
        <taxon>Fungi incertae sedis</taxon>
        <taxon>Mucoromycota</taxon>
        <taxon>Mucoromycotina</taxon>
        <taxon>Mucoromycetes</taxon>
        <taxon>Mucorales</taxon>
        <taxon>Mucorineae</taxon>
        <taxon>Choanephoraceae</taxon>
        <taxon>Choanephoroideae</taxon>
        <taxon>Choanephora</taxon>
    </lineage>
</organism>
<comment type="caution">
    <text evidence="3">The sequence shown here is derived from an EMBL/GenBank/DDBJ whole genome shotgun (WGS) entry which is preliminary data.</text>
</comment>
<feature type="compositionally biased region" description="Basic and acidic residues" evidence="1">
    <location>
        <begin position="258"/>
        <end position="271"/>
    </location>
</feature>
<proteinExistence type="predicted"/>
<evidence type="ECO:0000313" key="3">
    <source>
        <dbReference type="EMBL" id="OBZ85538.1"/>
    </source>
</evidence>
<evidence type="ECO:0000259" key="2">
    <source>
        <dbReference type="Pfam" id="PF12572"/>
    </source>
</evidence>
<reference evidence="3 4" key="1">
    <citation type="submission" date="2016-03" db="EMBL/GenBank/DDBJ databases">
        <title>Choanephora cucurbitarum.</title>
        <authorList>
            <person name="Min B."/>
            <person name="Park H."/>
            <person name="Park J.-H."/>
            <person name="Shin H.-D."/>
            <person name="Choi I.-G."/>
        </authorList>
    </citation>
    <scope>NUCLEOTIDE SEQUENCE [LARGE SCALE GENOMIC DNA]</scope>
    <source>
        <strain evidence="3 4">KUS-F28377</strain>
    </source>
</reference>
<feature type="compositionally biased region" description="Basic and acidic residues" evidence="1">
    <location>
        <begin position="328"/>
        <end position="339"/>
    </location>
</feature>
<dbReference type="Proteomes" id="UP000093000">
    <property type="component" value="Unassembled WGS sequence"/>
</dbReference>
<evidence type="ECO:0000256" key="1">
    <source>
        <dbReference type="SAM" id="MobiDB-lite"/>
    </source>
</evidence>
<accession>A0A1C7N9D1</accession>
<feature type="domain" description="DUF3752" evidence="2">
    <location>
        <begin position="222"/>
        <end position="366"/>
    </location>
</feature>
<keyword evidence="4" id="KW-1185">Reference proteome</keyword>
<sequence length="373" mass="42541">MIGPAIPEELLKNKRQNQAEIDIALSDDESDTLGPQLPPQDVTVGPAIPADILVQRRQREEGSAIGPQIPDHIKQQKINSDEIAISDDDAEEVVTGPAMPPHILEKMNKNAQPEEEEVDAADFAPALPPDLLAERHQQQTESHGRRRRRPAGPSFPMGSMPSVEDDDDLVGPSLPQNYNPEEESKYSAIQAIEERARQSRESMENKDKKDTKIERPEWMLAPPEVDYLKAAHSGKSRQFSNRNMTEEERDNTAWIETPADRERRLHEEQKSGGKRKAYDQQPTISKEEMQVRQNVHEYNIQTRPMTLLEMHQQGRKKRSKQVTDEEDVSKRPFDREKDLLSGGRKLDRKQKKEIFKNSSELGSKFGYGRSSFL</sequence>
<dbReference type="Pfam" id="PF12572">
    <property type="entry name" value="DUF3752"/>
    <property type="match status" value="1"/>
</dbReference>
<dbReference type="PANTHER" id="PTHR46370:SF1">
    <property type="entry name" value="GPALPP MOTIFS-CONTAINING PROTEIN 1"/>
    <property type="match status" value="1"/>
</dbReference>
<feature type="region of interest" description="Disordered" evidence="1">
    <location>
        <begin position="231"/>
        <end position="345"/>
    </location>
</feature>
<dbReference type="InParanoid" id="A0A1C7N9D1"/>
<name>A0A1C7N9D1_9FUNG</name>
<evidence type="ECO:0000313" key="4">
    <source>
        <dbReference type="Proteomes" id="UP000093000"/>
    </source>
</evidence>
<dbReference type="EMBL" id="LUGH01000386">
    <property type="protein sequence ID" value="OBZ85538.1"/>
    <property type="molecule type" value="Genomic_DNA"/>
</dbReference>
<feature type="compositionally biased region" description="Basic and acidic residues" evidence="1">
    <location>
        <begin position="192"/>
        <end position="217"/>
    </location>
</feature>
<protein>
    <submittedName>
        <fullName evidence="3">GPALPP motifs-containing protein 1</fullName>
    </submittedName>
</protein>
<dbReference type="InterPro" id="IPR022226">
    <property type="entry name" value="DUF3752"/>
</dbReference>
<dbReference type="PANTHER" id="PTHR46370">
    <property type="entry name" value="GPALPP MOTIFS-CONTAINING PROTEIN 1"/>
    <property type="match status" value="1"/>
</dbReference>
<dbReference type="OrthoDB" id="73491at2759"/>